<keyword evidence="4" id="KW-1185">Reference proteome</keyword>
<dbReference type="OrthoDB" id="427071at2759"/>
<protein>
    <recommendedName>
        <fullName evidence="2">Prolyl 4-hydroxylase alpha subunit Fe(2+) 2OG dioxygenase domain-containing protein</fullName>
    </recommendedName>
</protein>
<dbReference type="PANTHER" id="PTHR14650">
    <property type="entry name" value="PROLYL HYDROXYLASE-RELATED"/>
    <property type="match status" value="1"/>
</dbReference>
<keyword evidence="1" id="KW-1133">Transmembrane helix</keyword>
<gene>
    <name evidence="3" type="ORF">M427DRAFT_70103</name>
</gene>
<organism evidence="3 4">
    <name type="scientific">Gonapodya prolifera (strain JEL478)</name>
    <name type="common">Monoblepharis prolifera</name>
    <dbReference type="NCBI Taxonomy" id="1344416"/>
    <lineage>
        <taxon>Eukaryota</taxon>
        <taxon>Fungi</taxon>
        <taxon>Fungi incertae sedis</taxon>
        <taxon>Chytridiomycota</taxon>
        <taxon>Chytridiomycota incertae sedis</taxon>
        <taxon>Monoblepharidomycetes</taxon>
        <taxon>Monoblepharidales</taxon>
        <taxon>Gonapodyaceae</taxon>
        <taxon>Gonapodya</taxon>
    </lineage>
</organism>
<dbReference type="InterPro" id="IPR039210">
    <property type="entry name" value="OGFOD3"/>
</dbReference>
<proteinExistence type="predicted"/>
<dbReference type="GO" id="GO:0016020">
    <property type="term" value="C:membrane"/>
    <property type="evidence" value="ECO:0007669"/>
    <property type="project" value="TreeGrafter"/>
</dbReference>
<name>A0A139AES5_GONPJ</name>
<dbReference type="AlphaFoldDB" id="A0A139AES5"/>
<dbReference type="PANTHER" id="PTHR14650:SF1">
    <property type="entry name" value="2-OXOGLUTARATE AND IRON-DEPENDENT OXYGENASE DOMAIN-CONTAINING PROTEIN 3"/>
    <property type="match status" value="1"/>
</dbReference>
<feature type="domain" description="Prolyl 4-hydroxylase alpha subunit Fe(2+) 2OG dioxygenase" evidence="2">
    <location>
        <begin position="132"/>
        <end position="204"/>
    </location>
</feature>
<dbReference type="Gene3D" id="2.60.120.620">
    <property type="entry name" value="q2cbj1_9rhob like domain"/>
    <property type="match status" value="1"/>
</dbReference>
<evidence type="ECO:0000313" key="3">
    <source>
        <dbReference type="EMBL" id="KXS15250.1"/>
    </source>
</evidence>
<evidence type="ECO:0000313" key="4">
    <source>
        <dbReference type="Proteomes" id="UP000070544"/>
    </source>
</evidence>
<dbReference type="Proteomes" id="UP000070544">
    <property type="component" value="Unassembled WGS sequence"/>
</dbReference>
<keyword evidence="1" id="KW-0472">Membrane</keyword>
<dbReference type="STRING" id="1344416.A0A139AES5"/>
<dbReference type="InterPro" id="IPR044862">
    <property type="entry name" value="Pro_4_hyd_alph_FE2OG_OXY"/>
</dbReference>
<keyword evidence="1" id="KW-0812">Transmembrane</keyword>
<sequence length="233" mass="25952">MPKPKPKRPVKPPSSVPLRTTSIPRPFALGAVLCLCLAIVAWYLTSPTRPSSADSPRHETRKAAPVYVRTNETIDKTWDVECKGGSWVGDEVVPGCTPPPCRRHATYLPSTSLTPLRSLIPASFPSRPSPRHPHIDKLQYGSFTYTALIYLSSLHTNFTGGRFFFHDSTVVEPSFGLLSSFTSGAENVHWVEKVETGERWAFTCAFTCGKGKGKGSRVNLEDVRRWWSDEFED</sequence>
<reference evidence="3 4" key="1">
    <citation type="journal article" date="2015" name="Genome Biol. Evol.">
        <title>Phylogenomic analyses indicate that early fungi evolved digesting cell walls of algal ancestors of land plants.</title>
        <authorList>
            <person name="Chang Y."/>
            <person name="Wang S."/>
            <person name="Sekimoto S."/>
            <person name="Aerts A.L."/>
            <person name="Choi C."/>
            <person name="Clum A."/>
            <person name="LaButti K.M."/>
            <person name="Lindquist E.A."/>
            <person name="Yee Ngan C."/>
            <person name="Ohm R.A."/>
            <person name="Salamov A.A."/>
            <person name="Grigoriev I.V."/>
            <person name="Spatafora J.W."/>
            <person name="Berbee M.L."/>
        </authorList>
    </citation>
    <scope>NUCLEOTIDE SEQUENCE [LARGE SCALE GENOMIC DNA]</scope>
    <source>
        <strain evidence="3 4">JEL478</strain>
    </source>
</reference>
<feature type="transmembrane region" description="Helical" evidence="1">
    <location>
        <begin position="27"/>
        <end position="45"/>
    </location>
</feature>
<accession>A0A139AES5</accession>
<evidence type="ECO:0000256" key="1">
    <source>
        <dbReference type="SAM" id="Phobius"/>
    </source>
</evidence>
<dbReference type="EMBL" id="KQ965763">
    <property type="protein sequence ID" value="KXS15250.1"/>
    <property type="molecule type" value="Genomic_DNA"/>
</dbReference>
<evidence type="ECO:0000259" key="2">
    <source>
        <dbReference type="Pfam" id="PF13640"/>
    </source>
</evidence>
<dbReference type="Pfam" id="PF13640">
    <property type="entry name" value="2OG-FeII_Oxy_3"/>
    <property type="match status" value="1"/>
</dbReference>